<dbReference type="GO" id="GO:0043531">
    <property type="term" value="F:ADP binding"/>
    <property type="evidence" value="ECO:0007669"/>
    <property type="project" value="InterPro"/>
</dbReference>
<evidence type="ECO:0000256" key="8">
    <source>
        <dbReference type="ARBA" id="ARBA00022741"/>
    </source>
</evidence>
<dbReference type="Gene3D" id="1.10.10.10">
    <property type="entry name" value="Winged helix-like DNA-binding domain superfamily/Winged helix DNA-binding domain"/>
    <property type="match status" value="1"/>
</dbReference>
<dbReference type="InterPro" id="IPR036388">
    <property type="entry name" value="WH-like_DNA-bd_sf"/>
</dbReference>
<reference evidence="13 14" key="1">
    <citation type="journal article" date="2013" name="Proc. Natl. Acad. Sci. U.S.A.">
        <title>Fine-scale variation in meiotic recombination in Mimulus inferred from population shotgun sequencing.</title>
        <authorList>
            <person name="Hellsten U."/>
            <person name="Wright K.M."/>
            <person name="Jenkins J."/>
            <person name="Shu S."/>
            <person name="Yuan Y."/>
            <person name="Wessler S.R."/>
            <person name="Schmutz J."/>
            <person name="Willis J.H."/>
            <person name="Rokhsar D.S."/>
        </authorList>
    </citation>
    <scope>NUCLEOTIDE SEQUENCE [LARGE SCALE GENOMIC DNA]</scope>
    <source>
        <strain evidence="14">cv. DUN x IM62</strain>
    </source>
</reference>
<dbReference type="SUPFAM" id="SSF52047">
    <property type="entry name" value="RNI-like"/>
    <property type="match status" value="1"/>
</dbReference>
<dbReference type="GO" id="GO:0051607">
    <property type="term" value="P:defense response to virus"/>
    <property type="evidence" value="ECO:0007669"/>
    <property type="project" value="UniProtKB-ARBA"/>
</dbReference>
<keyword evidence="10" id="KW-0067">ATP-binding</keyword>
<evidence type="ECO:0000256" key="5">
    <source>
        <dbReference type="ARBA" id="ARBA00022614"/>
    </source>
</evidence>
<evidence type="ECO:0000259" key="12">
    <source>
        <dbReference type="Pfam" id="PF23559"/>
    </source>
</evidence>
<feature type="non-terminal residue" evidence="13">
    <location>
        <position position="690"/>
    </location>
</feature>
<proteinExistence type="inferred from homology"/>
<comment type="similarity">
    <text evidence="3">Belongs to the disease resistance NB-LRR family.</text>
</comment>
<gene>
    <name evidence="13" type="ORF">MIMGU_mgv1a021453mg</name>
</gene>
<dbReference type="SUPFAM" id="SSF52540">
    <property type="entry name" value="P-loop containing nucleoside triphosphate hydrolases"/>
    <property type="match status" value="1"/>
</dbReference>
<dbReference type="PANTHER" id="PTHR23155:SF1152">
    <property type="entry name" value="AAA+ ATPASE DOMAIN-CONTAINING PROTEIN"/>
    <property type="match status" value="1"/>
</dbReference>
<keyword evidence="9" id="KW-0611">Plant defense</keyword>
<sequence>MAAYAALVSLMNTMDHVQNDPRLSRYLDQKQVESLGEKVGFLLDFIETCHSHGGSREEVLESRIAFAAHAAEDVIESHAVDVLFVGSVFPERTSSIILSYALNAIEDIKRKGRKTISPWRLKLGLRKVIEKMDSIKKKVIEIKQIKGNAVNLTHSPSPTSSTAFMGAEKSKMVGFEDDLLQLMERLTGRQPNRQIIPIVGMGGIGKTTLARNVYENPLIVQHFDICCWVTVSQEYSVRKVLLELLSCQIKPTSEMDGKDEAQLGEQLYKSLFGMRYLIVLDDMWSIDAWDKINRFLPNNNNRSQVVVTTRLLEVANHFGSSRHMMSFLDEDKSWELFCQKAFGKEGNCPLELEGIGKEIVKECKGLPLSIVVIGGLLGKSINTREYWEKFAKEKKSILNTRGGEESLDILSLSYNHLPAHLKPCFLYMGVFPEDHVISVSKLIKLWVAEGFIKPNSTQSLEESAEGYLKDLVDRNLVLVRRLGSTGKMKTCTIHDLLRELCLKVAQKEKFLCVTSEAPKWGDLVQNLKFPSSLKKLSLRNSNLRWEDLTVIGSLPHLEVLKLMGLNSIVGNEWNPVEGEFIRLKFLGIYYCYDLMHWNADRSHFPVLENLVLEGLSKLDEIPFDIGEIPTLGLIELDGCSESAAISAVRILEEQESLGNEGLQVRVKLLDNAKVERFGEKVKEEFGSFTS</sequence>
<dbReference type="GO" id="GO:0005524">
    <property type="term" value="F:ATP binding"/>
    <property type="evidence" value="ECO:0007669"/>
    <property type="project" value="UniProtKB-KW"/>
</dbReference>
<dbReference type="FunFam" id="1.10.10.10:FF:000322">
    <property type="entry name" value="Probable disease resistance protein At1g63360"/>
    <property type="match status" value="1"/>
</dbReference>
<dbReference type="InterPro" id="IPR044974">
    <property type="entry name" value="Disease_R_plants"/>
</dbReference>
<accession>A0A022PPM6</accession>
<organism evidence="13 14">
    <name type="scientific">Erythranthe guttata</name>
    <name type="common">Yellow monkey flower</name>
    <name type="synonym">Mimulus guttatus</name>
    <dbReference type="NCBI Taxonomy" id="4155"/>
    <lineage>
        <taxon>Eukaryota</taxon>
        <taxon>Viridiplantae</taxon>
        <taxon>Streptophyta</taxon>
        <taxon>Embryophyta</taxon>
        <taxon>Tracheophyta</taxon>
        <taxon>Spermatophyta</taxon>
        <taxon>Magnoliopsida</taxon>
        <taxon>eudicotyledons</taxon>
        <taxon>Gunneridae</taxon>
        <taxon>Pentapetalae</taxon>
        <taxon>asterids</taxon>
        <taxon>lamiids</taxon>
        <taxon>Lamiales</taxon>
        <taxon>Phrymaceae</taxon>
        <taxon>Erythranthe</taxon>
    </lineage>
</organism>
<dbReference type="InterPro" id="IPR032675">
    <property type="entry name" value="LRR_dom_sf"/>
</dbReference>
<dbReference type="AlphaFoldDB" id="A0A022PPM6"/>
<keyword evidence="14" id="KW-1185">Reference proteome</keyword>
<dbReference type="PRINTS" id="PR00364">
    <property type="entry name" value="DISEASERSIST"/>
</dbReference>
<dbReference type="eggNOG" id="KOG4658">
    <property type="taxonomic scope" value="Eukaryota"/>
</dbReference>
<dbReference type="InterPro" id="IPR002182">
    <property type="entry name" value="NB-ARC"/>
</dbReference>
<dbReference type="GO" id="GO:0009626">
    <property type="term" value="P:plant-type hypersensitive response"/>
    <property type="evidence" value="ECO:0007669"/>
    <property type="project" value="UniProtKB-KW"/>
</dbReference>
<comment type="function">
    <text evidence="1">Confers resistance to late blight (Phytophthora infestans) races carrying the avirulence gene Avr1. Resistance proteins guard the plant against pathogens that contain an appropriate avirulence protein via an indirect interaction with this avirulence protein. That triggers a defense system including the hypersensitive response, which restricts the pathogen growth.</text>
</comment>
<evidence type="ECO:0000256" key="3">
    <source>
        <dbReference type="ARBA" id="ARBA00008894"/>
    </source>
</evidence>
<evidence type="ECO:0000256" key="7">
    <source>
        <dbReference type="ARBA" id="ARBA00022737"/>
    </source>
</evidence>
<dbReference type="Proteomes" id="UP000030748">
    <property type="component" value="Unassembled WGS sequence"/>
</dbReference>
<evidence type="ECO:0000256" key="2">
    <source>
        <dbReference type="ARBA" id="ARBA00004496"/>
    </source>
</evidence>
<dbReference type="Gene3D" id="1.10.8.430">
    <property type="entry name" value="Helical domain of apoptotic protease-activating factors"/>
    <property type="match status" value="1"/>
</dbReference>
<dbReference type="EMBL" id="KI632363">
    <property type="protein sequence ID" value="EYU17666.1"/>
    <property type="molecule type" value="Genomic_DNA"/>
</dbReference>
<evidence type="ECO:0000259" key="11">
    <source>
        <dbReference type="Pfam" id="PF00931"/>
    </source>
</evidence>
<keyword evidence="7" id="KW-0677">Repeat</keyword>
<dbReference type="FunFam" id="3.40.50.300:FF:001091">
    <property type="entry name" value="Probable disease resistance protein At1g61300"/>
    <property type="match status" value="1"/>
</dbReference>
<keyword evidence="6" id="KW-0381">Hypersensitive response</keyword>
<keyword evidence="5" id="KW-0433">Leucine-rich repeat</keyword>
<evidence type="ECO:0000256" key="10">
    <source>
        <dbReference type="ARBA" id="ARBA00022840"/>
    </source>
</evidence>
<dbReference type="PANTHER" id="PTHR23155">
    <property type="entry name" value="DISEASE RESISTANCE PROTEIN RP"/>
    <property type="match status" value="1"/>
</dbReference>
<feature type="domain" description="Disease resistance protein winged helix" evidence="12">
    <location>
        <begin position="430"/>
        <end position="500"/>
    </location>
</feature>
<evidence type="ECO:0000313" key="14">
    <source>
        <dbReference type="Proteomes" id="UP000030748"/>
    </source>
</evidence>
<dbReference type="InterPro" id="IPR042197">
    <property type="entry name" value="Apaf_helical"/>
</dbReference>
<dbReference type="Gene3D" id="3.40.50.300">
    <property type="entry name" value="P-loop containing nucleotide triphosphate hydrolases"/>
    <property type="match status" value="1"/>
</dbReference>
<evidence type="ECO:0000256" key="4">
    <source>
        <dbReference type="ARBA" id="ARBA00022490"/>
    </source>
</evidence>
<evidence type="ECO:0000256" key="6">
    <source>
        <dbReference type="ARBA" id="ARBA00022667"/>
    </source>
</evidence>
<protein>
    <submittedName>
        <fullName evidence="13">Uncharacterized protein</fullName>
    </submittedName>
</protein>
<keyword evidence="4" id="KW-0963">Cytoplasm</keyword>
<dbReference type="Pfam" id="PF23559">
    <property type="entry name" value="WHD_DRP"/>
    <property type="match status" value="1"/>
</dbReference>
<evidence type="ECO:0000256" key="9">
    <source>
        <dbReference type="ARBA" id="ARBA00022821"/>
    </source>
</evidence>
<feature type="domain" description="NB-ARC" evidence="11">
    <location>
        <begin position="176"/>
        <end position="345"/>
    </location>
</feature>
<dbReference type="Gene3D" id="1.20.5.4130">
    <property type="match status" value="1"/>
</dbReference>
<dbReference type="InterPro" id="IPR058922">
    <property type="entry name" value="WHD_DRP"/>
</dbReference>
<dbReference type="Pfam" id="PF00931">
    <property type="entry name" value="NB-ARC"/>
    <property type="match status" value="1"/>
</dbReference>
<dbReference type="Gene3D" id="3.80.10.10">
    <property type="entry name" value="Ribonuclease Inhibitor"/>
    <property type="match status" value="1"/>
</dbReference>
<evidence type="ECO:0000313" key="13">
    <source>
        <dbReference type="EMBL" id="EYU17666.1"/>
    </source>
</evidence>
<keyword evidence="8" id="KW-0547">Nucleotide-binding</keyword>
<comment type="subcellular location">
    <subcellularLocation>
        <location evidence="2">Cytoplasm</location>
    </subcellularLocation>
</comment>
<dbReference type="GO" id="GO:0005737">
    <property type="term" value="C:cytoplasm"/>
    <property type="evidence" value="ECO:0007669"/>
    <property type="project" value="UniProtKB-SubCell"/>
</dbReference>
<dbReference type="InterPro" id="IPR027417">
    <property type="entry name" value="P-loop_NTPase"/>
</dbReference>
<name>A0A022PPM6_ERYGU</name>
<evidence type="ECO:0000256" key="1">
    <source>
        <dbReference type="ARBA" id="ARBA00002074"/>
    </source>
</evidence>